<reference evidence="7" key="1">
    <citation type="submission" date="2016-07" db="EMBL/GenBank/DDBJ databases">
        <authorList>
            <person name="Florea S."/>
            <person name="Webb J.S."/>
            <person name="Jaromczyk J."/>
            <person name="Schardl C.L."/>
        </authorList>
    </citation>
    <scope>NUCLEOTIDE SEQUENCE [LARGE SCALE GENOMIC DNA]</scope>
    <source>
        <strain evidence="7">IPBSL-7</strain>
    </source>
</reference>
<dbReference type="Pfam" id="PF00753">
    <property type="entry name" value="Lactamase_B"/>
    <property type="match status" value="1"/>
</dbReference>
<keyword evidence="3" id="KW-0479">Metal-binding</keyword>
<dbReference type="InterPro" id="IPR001279">
    <property type="entry name" value="Metallo-B-lactamas"/>
</dbReference>
<evidence type="ECO:0000313" key="7">
    <source>
        <dbReference type="Proteomes" id="UP000093501"/>
    </source>
</evidence>
<keyword evidence="5" id="KW-0862">Zinc</keyword>
<evidence type="ECO:0000256" key="2">
    <source>
        <dbReference type="ARBA" id="ARBA00007749"/>
    </source>
</evidence>
<dbReference type="EMBL" id="MBQD01000022">
    <property type="protein sequence ID" value="OCL33211.1"/>
    <property type="molecule type" value="Genomic_DNA"/>
</dbReference>
<evidence type="ECO:0000256" key="3">
    <source>
        <dbReference type="ARBA" id="ARBA00022723"/>
    </source>
</evidence>
<dbReference type="SUPFAM" id="SSF56281">
    <property type="entry name" value="Metallo-hydrolase/oxidoreductase"/>
    <property type="match status" value="1"/>
</dbReference>
<dbReference type="InterPro" id="IPR036866">
    <property type="entry name" value="RibonucZ/Hydroxyglut_hydro"/>
</dbReference>
<protein>
    <submittedName>
        <fullName evidence="6">Uncharacterized protein</fullName>
    </submittedName>
</protein>
<dbReference type="CDD" id="cd07729">
    <property type="entry name" value="AHL_lactonase_MBL-fold"/>
    <property type="match status" value="1"/>
</dbReference>
<dbReference type="PANTHER" id="PTHR42978">
    <property type="entry name" value="QUORUM-QUENCHING LACTONASE YTNP-RELATED-RELATED"/>
    <property type="match status" value="1"/>
</dbReference>
<keyword evidence="7" id="KW-1185">Reference proteome</keyword>
<dbReference type="PANTHER" id="PTHR42978:SF7">
    <property type="entry name" value="METALLO-HYDROLASE RV2300C-RELATED"/>
    <property type="match status" value="1"/>
</dbReference>
<comment type="caution">
    <text evidence="6">The sequence shown here is derived from an EMBL/GenBank/DDBJ whole genome shotgun (WGS) entry which is preliminary data.</text>
</comment>
<evidence type="ECO:0000256" key="1">
    <source>
        <dbReference type="ARBA" id="ARBA00001947"/>
    </source>
</evidence>
<dbReference type="AlphaFoldDB" id="A0A1C0AKL1"/>
<name>A0A1C0AKL1_9ACTN</name>
<dbReference type="RefSeq" id="WP_068751777.1">
    <property type="nucleotide sequence ID" value="NZ_LR214441.1"/>
</dbReference>
<dbReference type="SMART" id="SM00849">
    <property type="entry name" value="Lactamase_B"/>
    <property type="match status" value="1"/>
</dbReference>
<sequence>MADYSIWMLEYSHCLTQPMGCIFYGQWNVGTRPFPYSYVYVEGEGHKILVDVGHDDESTNRVLSERYDVIDWQPPAAVLGKIGVRPEDIDTVVLTHVHYDHAGAARRFPNATFYLQEKDLSGAKWALENRHLFESIIGAIDPDDVRMLEELAEQGRLTLLGGDVELFPGFEIHLAEDTHTFGSQYVVVRTRDDEPWVVTGDNLYSYENAEGIGQDGVPVSIGFGGGSCWNTLTAIHDMHVTAGDSNRLVIAHEGATFERHPSRLYPDHLSVAELTLAPGVASRLA</sequence>
<organism evidence="6 7">
    <name type="scientific">Tessaracoccus lapidicaptus</name>
    <dbReference type="NCBI Taxonomy" id="1427523"/>
    <lineage>
        <taxon>Bacteria</taxon>
        <taxon>Bacillati</taxon>
        <taxon>Actinomycetota</taxon>
        <taxon>Actinomycetes</taxon>
        <taxon>Propionibacteriales</taxon>
        <taxon>Propionibacteriaceae</taxon>
        <taxon>Tessaracoccus</taxon>
    </lineage>
</organism>
<evidence type="ECO:0000256" key="4">
    <source>
        <dbReference type="ARBA" id="ARBA00022801"/>
    </source>
</evidence>
<evidence type="ECO:0000313" key="6">
    <source>
        <dbReference type="EMBL" id="OCL33211.1"/>
    </source>
</evidence>
<dbReference type="GO" id="GO:0016787">
    <property type="term" value="F:hydrolase activity"/>
    <property type="evidence" value="ECO:0007669"/>
    <property type="project" value="UniProtKB-KW"/>
</dbReference>
<evidence type="ECO:0000256" key="5">
    <source>
        <dbReference type="ARBA" id="ARBA00022833"/>
    </source>
</evidence>
<comment type="similarity">
    <text evidence="2">Belongs to the metallo-beta-lactamase superfamily.</text>
</comment>
<accession>A0A1C0AKL1</accession>
<dbReference type="GO" id="GO:0046872">
    <property type="term" value="F:metal ion binding"/>
    <property type="evidence" value="ECO:0007669"/>
    <property type="project" value="UniProtKB-KW"/>
</dbReference>
<proteinExistence type="inferred from homology"/>
<dbReference type="InterPro" id="IPR051013">
    <property type="entry name" value="MBL_superfamily_lactonases"/>
</dbReference>
<keyword evidence="4" id="KW-0378">Hydrolase</keyword>
<dbReference type="Gene3D" id="3.60.15.10">
    <property type="entry name" value="Ribonuclease Z/Hydroxyacylglutathione hydrolase-like"/>
    <property type="match status" value="1"/>
</dbReference>
<dbReference type="Proteomes" id="UP000093501">
    <property type="component" value="Unassembled WGS sequence"/>
</dbReference>
<gene>
    <name evidence="6" type="ORF">BCR15_05090</name>
</gene>
<comment type="cofactor">
    <cofactor evidence="1">
        <name>Zn(2+)</name>
        <dbReference type="ChEBI" id="CHEBI:29105"/>
    </cofactor>
</comment>